<reference evidence="12" key="1">
    <citation type="submission" date="2021-02" db="EMBL/GenBank/DDBJ databases">
        <authorList>
            <person name="Dougan E. K."/>
            <person name="Rhodes N."/>
            <person name="Thang M."/>
            <person name="Chan C."/>
        </authorList>
    </citation>
    <scope>NUCLEOTIDE SEQUENCE</scope>
</reference>
<keyword evidence="6" id="KW-0689">Ribosomal protein</keyword>
<dbReference type="FunFam" id="3.90.70.10:FF:000119">
    <property type="entry name" value="Ubiquitin specific peptidase 36"/>
    <property type="match status" value="1"/>
</dbReference>
<dbReference type="SUPFAM" id="SSF54001">
    <property type="entry name" value="Cysteine proteinases"/>
    <property type="match status" value="1"/>
</dbReference>
<keyword evidence="7" id="KW-1133">Transmembrane helix</keyword>
<name>A0A813FVH2_POLGL</name>
<dbReference type="InterPro" id="IPR023395">
    <property type="entry name" value="MCP_dom_sf"/>
</dbReference>
<dbReference type="PROSITE" id="PS50235">
    <property type="entry name" value="USP_3"/>
    <property type="match status" value="1"/>
</dbReference>
<evidence type="ECO:0000256" key="9">
    <source>
        <dbReference type="ARBA" id="ARBA00023274"/>
    </source>
</evidence>
<feature type="repeat" description="Solcar" evidence="10">
    <location>
        <begin position="894"/>
        <end position="990"/>
    </location>
</feature>
<evidence type="ECO:0000259" key="11">
    <source>
        <dbReference type="PROSITE" id="PS50235"/>
    </source>
</evidence>
<protein>
    <recommendedName>
        <fullName evidence="11">USP domain-containing protein</fullName>
    </recommendedName>
</protein>
<dbReference type="Gene3D" id="3.90.70.10">
    <property type="entry name" value="Cysteine proteinases"/>
    <property type="match status" value="1"/>
</dbReference>
<dbReference type="GO" id="GO:0016579">
    <property type="term" value="P:protein deubiquitination"/>
    <property type="evidence" value="ECO:0007669"/>
    <property type="project" value="InterPro"/>
</dbReference>
<dbReference type="SUPFAM" id="SSF103506">
    <property type="entry name" value="Mitochondrial carrier"/>
    <property type="match status" value="1"/>
</dbReference>
<dbReference type="Pfam" id="PF00443">
    <property type="entry name" value="UCH"/>
    <property type="match status" value="1"/>
</dbReference>
<evidence type="ECO:0000256" key="2">
    <source>
        <dbReference type="ARBA" id="ARBA00006375"/>
    </source>
</evidence>
<evidence type="ECO:0000256" key="5">
    <source>
        <dbReference type="ARBA" id="ARBA00022737"/>
    </source>
</evidence>
<dbReference type="GO" id="GO:1990904">
    <property type="term" value="C:ribonucleoprotein complex"/>
    <property type="evidence" value="ECO:0007669"/>
    <property type="project" value="UniProtKB-KW"/>
</dbReference>
<proteinExistence type="inferred from homology"/>
<evidence type="ECO:0000256" key="3">
    <source>
        <dbReference type="ARBA" id="ARBA00022448"/>
    </source>
</evidence>
<dbReference type="Gene3D" id="1.50.40.10">
    <property type="entry name" value="Mitochondrial carrier domain"/>
    <property type="match status" value="2"/>
</dbReference>
<dbReference type="InterPro" id="IPR038765">
    <property type="entry name" value="Papain-like_cys_pep_sf"/>
</dbReference>
<dbReference type="PROSITE" id="PS00972">
    <property type="entry name" value="USP_1"/>
    <property type="match status" value="1"/>
</dbReference>
<evidence type="ECO:0000256" key="6">
    <source>
        <dbReference type="ARBA" id="ARBA00022980"/>
    </source>
</evidence>
<evidence type="ECO:0000256" key="1">
    <source>
        <dbReference type="ARBA" id="ARBA00004141"/>
    </source>
</evidence>
<evidence type="ECO:0000313" key="13">
    <source>
        <dbReference type="Proteomes" id="UP000654075"/>
    </source>
</evidence>
<comment type="subcellular location">
    <subcellularLocation>
        <location evidence="1">Membrane</location>
        <topology evidence="1">Multi-pass membrane protein</topology>
    </subcellularLocation>
</comment>
<keyword evidence="8 10" id="KW-0472">Membrane</keyword>
<dbReference type="PROSITE" id="PS50920">
    <property type="entry name" value="SOLCAR"/>
    <property type="match status" value="1"/>
</dbReference>
<evidence type="ECO:0000256" key="4">
    <source>
        <dbReference type="ARBA" id="ARBA00022692"/>
    </source>
</evidence>
<gene>
    <name evidence="12" type="ORF">PGLA1383_LOCUS34461</name>
</gene>
<dbReference type="Proteomes" id="UP000654075">
    <property type="component" value="Unassembled WGS sequence"/>
</dbReference>
<dbReference type="OrthoDB" id="409586at2759"/>
<dbReference type="InterPro" id="IPR028889">
    <property type="entry name" value="USP"/>
</dbReference>
<dbReference type="GO" id="GO:0005840">
    <property type="term" value="C:ribosome"/>
    <property type="evidence" value="ECO:0007669"/>
    <property type="project" value="UniProtKB-KW"/>
</dbReference>
<evidence type="ECO:0000256" key="7">
    <source>
        <dbReference type="ARBA" id="ARBA00022989"/>
    </source>
</evidence>
<organism evidence="12 13">
    <name type="scientific">Polarella glacialis</name>
    <name type="common">Dinoflagellate</name>
    <dbReference type="NCBI Taxonomy" id="89957"/>
    <lineage>
        <taxon>Eukaryota</taxon>
        <taxon>Sar</taxon>
        <taxon>Alveolata</taxon>
        <taxon>Dinophyceae</taxon>
        <taxon>Suessiales</taxon>
        <taxon>Suessiaceae</taxon>
        <taxon>Polarella</taxon>
    </lineage>
</organism>
<dbReference type="AlphaFoldDB" id="A0A813FVH2"/>
<dbReference type="InterPro" id="IPR018108">
    <property type="entry name" value="MCP_transmembrane"/>
</dbReference>
<dbReference type="EMBL" id="CAJNNV010025963">
    <property type="protein sequence ID" value="CAE8616790.1"/>
    <property type="molecule type" value="Genomic_DNA"/>
</dbReference>
<dbReference type="GO" id="GO:0016020">
    <property type="term" value="C:membrane"/>
    <property type="evidence" value="ECO:0007669"/>
    <property type="project" value="UniProtKB-SubCell"/>
</dbReference>
<dbReference type="InterPro" id="IPR018200">
    <property type="entry name" value="USP_CS"/>
</dbReference>
<dbReference type="GO" id="GO:0003723">
    <property type="term" value="F:RNA binding"/>
    <property type="evidence" value="ECO:0007669"/>
    <property type="project" value="InterPro"/>
</dbReference>
<keyword evidence="3" id="KW-0813">Transport</keyword>
<dbReference type="PANTHER" id="PTHR45667">
    <property type="entry name" value="S-ADENOSYLMETHIONINE MITOCHONDRIAL CARRIER PROTEIN"/>
    <property type="match status" value="1"/>
</dbReference>
<evidence type="ECO:0000256" key="10">
    <source>
        <dbReference type="PROSITE-ProRule" id="PRU00282"/>
    </source>
</evidence>
<accession>A0A813FVH2</accession>
<keyword evidence="5" id="KW-0677">Repeat</keyword>
<evidence type="ECO:0000256" key="8">
    <source>
        <dbReference type="ARBA" id="ARBA00023136"/>
    </source>
</evidence>
<feature type="domain" description="USP" evidence="11">
    <location>
        <begin position="80"/>
        <end position="642"/>
    </location>
</feature>
<evidence type="ECO:0000313" key="12">
    <source>
        <dbReference type="EMBL" id="CAE8616790.1"/>
    </source>
</evidence>
<keyword evidence="9" id="KW-0687">Ribonucleoprotein</keyword>
<comment type="caution">
    <text evidence="12">The sequence shown here is derived from an EMBL/GenBank/DDBJ whole genome shotgun (WGS) entry which is preliminary data.</text>
</comment>
<dbReference type="InterPro" id="IPR001394">
    <property type="entry name" value="Peptidase_C19_UCH"/>
</dbReference>
<keyword evidence="4 10" id="KW-0812">Transmembrane</keyword>
<sequence>MADGSQNGLIQTVNGLAPERIFLPRAIDFVRSAGETGVKLGGNGSGHDPDKDPPPPAYYLYSRERLSALFEPRAPRQVGRGLENAGNTCFFNSVLQTLTYTAPLQKYLVSKEHTSSCKAAQEGTFCVLCAFEKHTQEVLEGKKTAVRPAQLLRHLPAIGSRFRQRGRQEDAHEFLRHFLEACSTDHCDPPALWRLFAIAGSPCDCSQPDCCDLQRGMGRSQQLRGGAFRVAQQDGNPSNGGQALVTGKCTAFCSVVYGATRYCGTGSTYDSTGSVNCQGCATTLAQISAETHEEDASMLQVKVKTSQAAADDLNKTFSQSLAVEVQCQAGSANAAYCGFNVPASGGLYPNQNKCWAGINTGATATGSCTAPSQGNMCWLQVATTLYPQSLAWVWYVPYLTCCNCWQMKDWTPSLIQEETQELPSDEDEVAHIQTFVHQYGMPKETTQEQLYGTWFVRSIEPDNDKVAKPTQAKSIARRIRGVGGLLDTAQRSVYSEDWVGLSTDATVLQAKLPLFSLYADLNFAAEKLEGAANEPNNASAAVTSQLRSALDFELSRLSKALGDFEAAVELRRVRDVERAFAEMSYSYDRYLKAASLYEGYDPITSTEIFYEGIPDSQLRFTQLVLQKPTIRDEVLVIRGPDKGKVGRIIWEGVRGVQAGNKQSDEVVTAVVKLDPNPVLGIVGGAGPGVREVKAYPIQWIALTRPARESLLLDMALGSLAGLVSVVSTYWLETVKSRLQAGLPAVREGPDGGWRPDLLNKGLRIALFRELPAKGLYIGGFNLLTRQFCQLPFIDANNPSLKLLVMIPAGALAYFVGTFLRAPGELLSRQMQTGQFDTEEMALRGLTSGPQDEVWLRLKRVWLLVIVRGIPYGALQCTVYDFLRERAELVQYGVPLYLQPLIWGALAGAVTGILTNPPDLILSSMSAREKEESMTGAKPNPDVVGELVQVTNELLERDGLPGFFRGGGVRALTIGLESMIWFSAFENLKGAANLFADI</sequence>
<dbReference type="CDD" id="cd06089">
    <property type="entry name" value="KOW_RPL26"/>
    <property type="match status" value="1"/>
</dbReference>
<keyword evidence="13" id="KW-1185">Reference proteome</keyword>
<dbReference type="InterPro" id="IPR041988">
    <property type="entry name" value="Ribosomal_uL24_KOW"/>
</dbReference>
<comment type="similarity">
    <text evidence="2">Belongs to the mitochondrial carrier (TC 2.A.29) family.</text>
</comment>
<dbReference type="GO" id="GO:0004843">
    <property type="term" value="F:cysteine-type deubiquitinase activity"/>
    <property type="evidence" value="ECO:0007669"/>
    <property type="project" value="InterPro"/>
</dbReference>
<dbReference type="Pfam" id="PF00153">
    <property type="entry name" value="Mito_carr"/>
    <property type="match status" value="1"/>
</dbReference>